<reference evidence="2" key="1">
    <citation type="submission" date="2019-02" db="EMBL/GenBank/DDBJ databases">
        <title>Draft genome sequence of Enterococcus sp. Gos25-1.</title>
        <authorList>
            <person name="Tanaka N."/>
            <person name="Shiwa Y."/>
            <person name="Fujita N."/>
        </authorList>
    </citation>
    <scope>NUCLEOTIDE SEQUENCE [LARGE SCALE GENOMIC DNA]</scope>
    <source>
        <strain evidence="2">Gos25-1</strain>
    </source>
</reference>
<protein>
    <submittedName>
        <fullName evidence="1">Uncharacterized protein</fullName>
    </submittedName>
</protein>
<keyword evidence="2" id="KW-1185">Reference proteome</keyword>
<evidence type="ECO:0000313" key="2">
    <source>
        <dbReference type="Proteomes" id="UP000290567"/>
    </source>
</evidence>
<dbReference type="AlphaFoldDB" id="A0A4P5P4Y1"/>
<organism evidence="1 2">
    <name type="scientific">Enterococcus florum</name>
    <dbReference type="NCBI Taxonomy" id="2480627"/>
    <lineage>
        <taxon>Bacteria</taxon>
        <taxon>Bacillati</taxon>
        <taxon>Bacillota</taxon>
        <taxon>Bacilli</taxon>
        <taxon>Lactobacillales</taxon>
        <taxon>Enterococcaceae</taxon>
        <taxon>Enterococcus</taxon>
    </lineage>
</organism>
<accession>A0A4P5P4Y1</accession>
<dbReference type="EMBL" id="BJCC01000006">
    <property type="protein sequence ID" value="GCF92730.1"/>
    <property type="molecule type" value="Genomic_DNA"/>
</dbReference>
<sequence length="66" mass="7688">MCIVQVGTITEKDRISLISYYGYQLKPTVLNYVVTQNIIWEELGDTLLSTTLPNYAVHKSRLWKRL</sequence>
<proteinExistence type="predicted"/>
<gene>
    <name evidence="1" type="ORF">NRIC_06210</name>
</gene>
<comment type="caution">
    <text evidence="1">The sequence shown here is derived from an EMBL/GenBank/DDBJ whole genome shotgun (WGS) entry which is preliminary data.</text>
</comment>
<dbReference type="Proteomes" id="UP000290567">
    <property type="component" value="Unassembled WGS sequence"/>
</dbReference>
<name>A0A4P5P4Y1_9ENTE</name>
<evidence type="ECO:0000313" key="1">
    <source>
        <dbReference type="EMBL" id="GCF92730.1"/>
    </source>
</evidence>